<dbReference type="PANTHER" id="PTHR33990">
    <property type="entry name" value="PROTEIN YJDN-RELATED"/>
    <property type="match status" value="1"/>
</dbReference>
<dbReference type="PANTHER" id="PTHR33990:SF1">
    <property type="entry name" value="PROTEIN YJDN"/>
    <property type="match status" value="1"/>
</dbReference>
<reference evidence="2 3" key="1">
    <citation type="submission" date="2020-01" db="EMBL/GenBank/DDBJ databases">
        <title>Bacteria diversity of Porities sp.</title>
        <authorList>
            <person name="Wang G."/>
        </authorList>
    </citation>
    <scope>NUCLEOTIDE SEQUENCE [LARGE SCALE GENOMIC DNA]</scope>
    <source>
        <strain evidence="2 3">R33</strain>
    </source>
</reference>
<dbReference type="InterPro" id="IPR029068">
    <property type="entry name" value="Glyas_Bleomycin-R_OHBP_Dase"/>
</dbReference>
<comment type="caution">
    <text evidence="2">The sequence shown here is derived from an EMBL/GenBank/DDBJ whole genome shotgun (WGS) entry which is preliminary data.</text>
</comment>
<dbReference type="Gene3D" id="3.10.180.10">
    <property type="entry name" value="2,3-Dihydroxybiphenyl 1,2-Dioxygenase, domain 1"/>
    <property type="match status" value="1"/>
</dbReference>
<dbReference type="Proteomes" id="UP000475249">
    <property type="component" value="Unassembled WGS sequence"/>
</dbReference>
<proteinExistence type="predicted"/>
<organism evidence="2 3">
    <name type="scientific">Poritiphilus flavus</name>
    <dbReference type="NCBI Taxonomy" id="2697053"/>
    <lineage>
        <taxon>Bacteria</taxon>
        <taxon>Pseudomonadati</taxon>
        <taxon>Bacteroidota</taxon>
        <taxon>Flavobacteriia</taxon>
        <taxon>Flavobacteriales</taxon>
        <taxon>Flavobacteriaceae</taxon>
        <taxon>Poritiphilus</taxon>
    </lineage>
</organism>
<dbReference type="SUPFAM" id="SSF54593">
    <property type="entry name" value="Glyoxalase/Bleomycin resistance protein/Dihydroxybiphenyl dioxygenase"/>
    <property type="match status" value="1"/>
</dbReference>
<gene>
    <name evidence="2" type="ORF">GTQ38_06830</name>
</gene>
<accession>A0A6L9EAH6</accession>
<name>A0A6L9EAH6_9FLAO</name>
<evidence type="ECO:0000259" key="1">
    <source>
        <dbReference type="Pfam" id="PF06983"/>
    </source>
</evidence>
<evidence type="ECO:0000313" key="2">
    <source>
        <dbReference type="EMBL" id="NAS11710.1"/>
    </source>
</evidence>
<feature type="domain" description="PhnB-like" evidence="1">
    <location>
        <begin position="2"/>
        <end position="129"/>
    </location>
</feature>
<dbReference type="InterPro" id="IPR028973">
    <property type="entry name" value="PhnB-like"/>
</dbReference>
<sequence>MKINTYLMFDGNCEDAIGFYKDVLNGQISTQMRYSDAPEDMPMPDHMMNKIMHTTLEFEGGSIMACDTHDKLNLGNAHHLSLNIASEEEALAVFNSLADGGQIAMPFEEVFWGGKFGMLTDKFGIQWMVSSEHKPA</sequence>
<dbReference type="EMBL" id="WXYO01000002">
    <property type="protein sequence ID" value="NAS11710.1"/>
    <property type="molecule type" value="Genomic_DNA"/>
</dbReference>
<keyword evidence="3" id="KW-1185">Reference proteome</keyword>
<dbReference type="AlphaFoldDB" id="A0A6L9EAH6"/>
<protein>
    <submittedName>
        <fullName evidence="2">VOC family protein</fullName>
    </submittedName>
</protein>
<evidence type="ECO:0000313" key="3">
    <source>
        <dbReference type="Proteomes" id="UP000475249"/>
    </source>
</evidence>
<dbReference type="Pfam" id="PF06983">
    <property type="entry name" value="3-dmu-9_3-mt"/>
    <property type="match status" value="1"/>
</dbReference>
<dbReference type="CDD" id="cd06588">
    <property type="entry name" value="PhnB_like"/>
    <property type="match status" value="1"/>
</dbReference>
<dbReference type="RefSeq" id="WP_161434716.1">
    <property type="nucleotide sequence ID" value="NZ_WXYO01000002.1"/>
</dbReference>